<evidence type="ECO:0000313" key="2">
    <source>
        <dbReference type="Proteomes" id="UP000031668"/>
    </source>
</evidence>
<proteinExistence type="predicted"/>
<sequence>MDEDVVTCFLNDENQRNVLKTLVFAPERPKGDMFYFDMIITIPNKLINLQNPPRCGCPPLLLGPRCQYKKKCANCAVKNSSSIKPKGYCRTGWTGGTCDRRQCYN</sequence>
<accession>A0A0C2NAA8</accession>
<comment type="caution">
    <text evidence="1">The sequence shown here is derived from an EMBL/GenBank/DDBJ whole genome shotgun (WGS) entry which is preliminary data.</text>
</comment>
<gene>
    <name evidence="1" type="ORF">RF11_04697</name>
</gene>
<protein>
    <submittedName>
        <fullName evidence="1">Uncharacterized protein</fullName>
    </submittedName>
</protein>
<dbReference type="AlphaFoldDB" id="A0A0C2NAA8"/>
<reference evidence="1 2" key="1">
    <citation type="journal article" date="2014" name="Genome Biol. Evol.">
        <title>The genome of the myxosporean Thelohanellus kitauei shows adaptations to nutrient acquisition within its fish host.</title>
        <authorList>
            <person name="Yang Y."/>
            <person name="Xiong J."/>
            <person name="Zhou Z."/>
            <person name="Huo F."/>
            <person name="Miao W."/>
            <person name="Ran C."/>
            <person name="Liu Y."/>
            <person name="Zhang J."/>
            <person name="Feng J."/>
            <person name="Wang M."/>
            <person name="Wang M."/>
            <person name="Wang L."/>
            <person name="Yao B."/>
        </authorList>
    </citation>
    <scope>NUCLEOTIDE SEQUENCE [LARGE SCALE GENOMIC DNA]</scope>
    <source>
        <strain evidence="1">Wuqing</strain>
    </source>
</reference>
<dbReference type="Proteomes" id="UP000031668">
    <property type="component" value="Unassembled WGS sequence"/>
</dbReference>
<evidence type="ECO:0000313" key="1">
    <source>
        <dbReference type="EMBL" id="KII73315.1"/>
    </source>
</evidence>
<name>A0A0C2NAA8_THEKT</name>
<organism evidence="1 2">
    <name type="scientific">Thelohanellus kitauei</name>
    <name type="common">Myxosporean</name>
    <dbReference type="NCBI Taxonomy" id="669202"/>
    <lineage>
        <taxon>Eukaryota</taxon>
        <taxon>Metazoa</taxon>
        <taxon>Cnidaria</taxon>
        <taxon>Myxozoa</taxon>
        <taxon>Myxosporea</taxon>
        <taxon>Bivalvulida</taxon>
        <taxon>Platysporina</taxon>
        <taxon>Myxobolidae</taxon>
        <taxon>Thelohanellus</taxon>
    </lineage>
</organism>
<dbReference type="EMBL" id="JWZT01000886">
    <property type="protein sequence ID" value="KII73315.1"/>
    <property type="molecule type" value="Genomic_DNA"/>
</dbReference>
<keyword evidence="2" id="KW-1185">Reference proteome</keyword>